<gene>
    <name evidence="1" type="ORF">MM415B00849_0024</name>
</gene>
<protein>
    <submittedName>
        <fullName evidence="1">Uncharacterized protein</fullName>
    </submittedName>
</protein>
<dbReference type="AlphaFoldDB" id="A0A6M3IY88"/>
<reference evidence="1" key="1">
    <citation type="submission" date="2020-03" db="EMBL/GenBank/DDBJ databases">
        <title>The deep terrestrial virosphere.</title>
        <authorList>
            <person name="Holmfeldt K."/>
            <person name="Nilsson E."/>
            <person name="Simone D."/>
            <person name="Lopez-Fernandez M."/>
            <person name="Wu X."/>
            <person name="de Brujin I."/>
            <person name="Lundin D."/>
            <person name="Andersson A."/>
            <person name="Bertilsson S."/>
            <person name="Dopson M."/>
        </authorList>
    </citation>
    <scope>NUCLEOTIDE SEQUENCE</scope>
    <source>
        <strain evidence="1">MM415B00849</strain>
    </source>
</reference>
<dbReference type="EMBL" id="MT141458">
    <property type="protein sequence ID" value="QJA61967.1"/>
    <property type="molecule type" value="Genomic_DNA"/>
</dbReference>
<proteinExistence type="predicted"/>
<name>A0A6M3IY88_9ZZZZ</name>
<sequence>MLSDKEILAAYDNAFDNPVNFDHKPTPEEILLIRLRAVAKAQEDIK</sequence>
<organism evidence="1">
    <name type="scientific">viral metagenome</name>
    <dbReference type="NCBI Taxonomy" id="1070528"/>
    <lineage>
        <taxon>unclassified sequences</taxon>
        <taxon>metagenomes</taxon>
        <taxon>organismal metagenomes</taxon>
    </lineage>
</organism>
<accession>A0A6M3IY88</accession>
<evidence type="ECO:0000313" key="1">
    <source>
        <dbReference type="EMBL" id="QJA61967.1"/>
    </source>
</evidence>